<proteinExistence type="inferred from homology"/>
<keyword evidence="4" id="KW-0238">DNA-binding</keyword>
<dbReference type="Pfam" id="PF07282">
    <property type="entry name" value="Cas12f1-like_TNB"/>
    <property type="match status" value="1"/>
</dbReference>
<evidence type="ECO:0000256" key="1">
    <source>
        <dbReference type="ARBA" id="ARBA00008761"/>
    </source>
</evidence>
<evidence type="ECO:0000259" key="7">
    <source>
        <dbReference type="Pfam" id="PF07282"/>
    </source>
</evidence>
<feature type="domain" description="Probable transposase IS891/IS1136/IS1341" evidence="6">
    <location>
        <begin position="147"/>
        <end position="241"/>
    </location>
</feature>
<dbReference type="PANTHER" id="PTHR30405">
    <property type="entry name" value="TRANSPOSASE"/>
    <property type="match status" value="1"/>
</dbReference>
<comment type="caution">
    <text evidence="8">The sequence shown here is derived from an EMBL/GenBank/DDBJ whole genome shotgun (WGS) entry which is preliminary data.</text>
</comment>
<comment type="similarity">
    <text evidence="1">In the C-terminal section; belongs to the transposase 35 family.</text>
</comment>
<evidence type="ECO:0000256" key="4">
    <source>
        <dbReference type="ARBA" id="ARBA00023125"/>
    </source>
</evidence>
<evidence type="ECO:0000256" key="2">
    <source>
        <dbReference type="ARBA" id="ARBA00011044"/>
    </source>
</evidence>
<dbReference type="Pfam" id="PF01385">
    <property type="entry name" value="OrfB_IS605"/>
    <property type="match status" value="1"/>
</dbReference>
<dbReference type="InterPro" id="IPR010094">
    <property type="entry name" value="Transposase_put_N"/>
</dbReference>
<keyword evidence="5" id="KW-0233">DNA recombination</keyword>
<evidence type="ECO:0000256" key="3">
    <source>
        <dbReference type="ARBA" id="ARBA00022578"/>
    </source>
</evidence>
<dbReference type="PATRIC" id="fig|1719120.3.peg.1682"/>
<evidence type="ECO:0000313" key="9">
    <source>
        <dbReference type="Proteomes" id="UP000050360"/>
    </source>
</evidence>
<feature type="domain" description="Cas12f1-like TNB" evidence="7">
    <location>
        <begin position="272"/>
        <end position="338"/>
    </location>
</feature>
<reference evidence="8 9" key="1">
    <citation type="submission" date="2015-09" db="EMBL/GenBank/DDBJ databases">
        <title>A metagenomics-based metabolic model of nitrate-dependent anaerobic oxidation of methane by Methanoperedens-like archaea.</title>
        <authorList>
            <person name="Arshad A."/>
            <person name="Speth D.R."/>
            <person name="De Graaf R.M."/>
            <person name="Op Den Camp H.J."/>
            <person name="Jetten M.S."/>
            <person name="Welte C.U."/>
        </authorList>
    </citation>
    <scope>NUCLEOTIDE SEQUENCE [LARGE SCALE GENOMIC DNA]</scope>
</reference>
<dbReference type="GO" id="GO:0003677">
    <property type="term" value="F:DNA binding"/>
    <property type="evidence" value="ECO:0007669"/>
    <property type="project" value="UniProtKB-KW"/>
</dbReference>
<dbReference type="Proteomes" id="UP000050360">
    <property type="component" value="Unassembled WGS sequence"/>
</dbReference>
<gene>
    <name evidence="8" type="ORF">MPEBLZ_01549</name>
</gene>
<sequence>MIKLDTSKEQHASLLETMHQFNEACNYIANIAFERKTANKMELQKIIYYEVRDKFKLSAQLTIRAIAKVSEAYKRNKTIKPEFKPIGAIVYDQRILSWRKLEAVSILTISGRQTIPIRIGEYQRVRLDRIRGQADLILRNDIFYLAVVVEVPEASKFDAVGTLGIDLGIVNLATDNDGESFSGKQIDTVREKNAVLKANLQKTGTKSSKRHLKKLSGRESRFHRDVNHVISRKIVAKAKDTKQAIALEDLKGIRKSVTVRRTQRSRIHSWAFFQLRSFIEYKAILVGVPVVLVNPRGTSHICPVCNHNERGNRPNRDNFKCVQCGFSGNADHIAAINIAARAVEVNQRIVAYNEVKANTGIETEHSYKPPISIVGN</sequence>
<protein>
    <submittedName>
        <fullName evidence="8">Transposase</fullName>
    </submittedName>
</protein>
<dbReference type="InterPro" id="IPR051399">
    <property type="entry name" value="RNA-guided_DNA_endo/Transpos"/>
</dbReference>
<dbReference type="InterPro" id="IPR001959">
    <property type="entry name" value="Transposase"/>
</dbReference>
<comment type="similarity">
    <text evidence="2">In the N-terminal section; belongs to the transposase 2 family.</text>
</comment>
<dbReference type="AlphaFoldDB" id="A0A0P8AHJ4"/>
<name>A0A0P8AHJ4_9EURY</name>
<evidence type="ECO:0000313" key="8">
    <source>
        <dbReference type="EMBL" id="KPQ43902.1"/>
    </source>
</evidence>
<dbReference type="EMBL" id="LKCM01000121">
    <property type="protein sequence ID" value="KPQ43902.1"/>
    <property type="molecule type" value="Genomic_DNA"/>
</dbReference>
<dbReference type="NCBIfam" id="TIGR01765">
    <property type="entry name" value="tspaseT_teng_N"/>
    <property type="match status" value="1"/>
</dbReference>
<dbReference type="GO" id="GO:0006310">
    <property type="term" value="P:DNA recombination"/>
    <property type="evidence" value="ECO:0007669"/>
    <property type="project" value="UniProtKB-KW"/>
</dbReference>
<dbReference type="InterPro" id="IPR010095">
    <property type="entry name" value="Cas12f1-like_TNB"/>
</dbReference>
<accession>A0A0P8AHJ4</accession>
<dbReference type="NCBIfam" id="TIGR01766">
    <property type="entry name" value="IS200/IS605 family accessory protein TnpB-like domain"/>
    <property type="match status" value="1"/>
</dbReference>
<keyword evidence="3" id="KW-0815">Transposition</keyword>
<organism evidence="8 9">
    <name type="scientific">Candidatus Methanoperedens nitratireducens</name>
    <dbReference type="NCBI Taxonomy" id="1392998"/>
    <lineage>
        <taxon>Archaea</taxon>
        <taxon>Methanobacteriati</taxon>
        <taxon>Methanobacteriota</taxon>
        <taxon>Stenosarchaea group</taxon>
        <taxon>Methanomicrobia</taxon>
        <taxon>Methanosarcinales</taxon>
        <taxon>ANME-2 cluster</taxon>
        <taxon>Candidatus Methanoperedentaceae</taxon>
        <taxon>Candidatus Methanoperedens</taxon>
    </lineage>
</organism>
<evidence type="ECO:0000259" key="6">
    <source>
        <dbReference type="Pfam" id="PF01385"/>
    </source>
</evidence>
<dbReference type="GO" id="GO:0032196">
    <property type="term" value="P:transposition"/>
    <property type="evidence" value="ECO:0007669"/>
    <property type="project" value="UniProtKB-KW"/>
</dbReference>
<dbReference type="PANTHER" id="PTHR30405:SF11">
    <property type="entry name" value="RNA-GUIDED DNA ENDONUCLEASE RV2885C-RELATED"/>
    <property type="match status" value="1"/>
</dbReference>
<evidence type="ECO:0000256" key="5">
    <source>
        <dbReference type="ARBA" id="ARBA00023172"/>
    </source>
</evidence>
<dbReference type="NCBIfam" id="NF040570">
    <property type="entry name" value="guided_TnpB"/>
    <property type="match status" value="1"/>
</dbReference>